<dbReference type="Pfam" id="PF00144">
    <property type="entry name" value="Beta-lactamase"/>
    <property type="match status" value="1"/>
</dbReference>
<comment type="similarity">
    <text evidence="2 5">Belongs to the class-C beta-lactamase family.</text>
</comment>
<dbReference type="GO" id="GO:0046677">
    <property type="term" value="P:response to antibiotic"/>
    <property type="evidence" value="ECO:0007669"/>
    <property type="project" value="UniProtKB-UniRule"/>
</dbReference>
<sequence length="329" mass="34483">MTAEAFHGDERLAARLGELLGRRHPVAAAALVTPRGTTTAVRGADPGSDFEIGSVSKGVTGLLYADALARGEIGPGTTLGEVLPLDGAPAARVTLESLATHRSGLPGLPRSAQPLRRSIALWRHGTNPYREDLGQLLGQAREVPLRRPRPRYSNLGFELLGHALARAAGTTYAELVRRRIAIPLELDCCYVPAAPDQLRPGALTGTGRRGRPMQPWTGEGLGPAGGIRATIGSMARLTAALLDGSAPGVAALDPVARYRTVTRIGAAWITIKVRDRSVTWHNGGTGGFRSWLGLDREAGTGLVILSATAASVDRHGFALLAEYSGGNGP</sequence>
<keyword evidence="3 5" id="KW-0378">Hydrolase</keyword>
<protein>
    <recommendedName>
        <fullName evidence="5">Beta-lactamase</fullName>
        <ecNumber evidence="5">3.5.2.6</ecNumber>
    </recommendedName>
</protein>
<evidence type="ECO:0000256" key="1">
    <source>
        <dbReference type="ARBA" id="ARBA00001526"/>
    </source>
</evidence>
<evidence type="ECO:0000313" key="8">
    <source>
        <dbReference type="Proteomes" id="UP000199207"/>
    </source>
</evidence>
<evidence type="ECO:0000256" key="4">
    <source>
        <dbReference type="ARBA" id="ARBA00023251"/>
    </source>
</evidence>
<dbReference type="GO" id="GO:0030288">
    <property type="term" value="C:outer membrane-bounded periplasmic space"/>
    <property type="evidence" value="ECO:0007669"/>
    <property type="project" value="InterPro"/>
</dbReference>
<proteinExistence type="inferred from homology"/>
<comment type="catalytic activity">
    <reaction evidence="1 5">
        <text>a beta-lactam + H2O = a substituted beta-amino acid</text>
        <dbReference type="Rhea" id="RHEA:20401"/>
        <dbReference type="ChEBI" id="CHEBI:15377"/>
        <dbReference type="ChEBI" id="CHEBI:35627"/>
        <dbReference type="ChEBI" id="CHEBI:140347"/>
        <dbReference type="EC" id="3.5.2.6"/>
    </reaction>
</comment>
<feature type="domain" description="Beta-lactamase-related" evidence="6">
    <location>
        <begin position="18"/>
        <end position="311"/>
    </location>
</feature>
<dbReference type="InterPro" id="IPR001586">
    <property type="entry name" value="Beta-lactam_class-C_AS"/>
</dbReference>
<evidence type="ECO:0000313" key="7">
    <source>
        <dbReference type="EMBL" id="SFC41461.1"/>
    </source>
</evidence>
<dbReference type="EMBL" id="FOLM01000003">
    <property type="protein sequence ID" value="SFC41461.1"/>
    <property type="molecule type" value="Genomic_DNA"/>
</dbReference>
<dbReference type="RefSeq" id="WP_093838060.1">
    <property type="nucleotide sequence ID" value="NZ_FOLM01000003.1"/>
</dbReference>
<dbReference type="PANTHER" id="PTHR46825:SF15">
    <property type="entry name" value="BETA-LACTAMASE-RELATED DOMAIN-CONTAINING PROTEIN"/>
    <property type="match status" value="1"/>
</dbReference>
<evidence type="ECO:0000256" key="5">
    <source>
        <dbReference type="RuleBase" id="RU361140"/>
    </source>
</evidence>
<dbReference type="EC" id="3.5.2.6" evidence="5"/>
<dbReference type="AlphaFoldDB" id="A0A1I1J006"/>
<evidence type="ECO:0000256" key="2">
    <source>
        <dbReference type="ARBA" id="ARBA00007840"/>
    </source>
</evidence>
<reference evidence="7 8" key="1">
    <citation type="submission" date="2016-10" db="EMBL/GenBank/DDBJ databases">
        <authorList>
            <person name="de Groot N.N."/>
        </authorList>
    </citation>
    <scope>NUCLEOTIDE SEQUENCE [LARGE SCALE GENOMIC DNA]</scope>
    <source>
        <strain evidence="7 8">CGMCC 4.5739</strain>
    </source>
</reference>
<dbReference type="STRING" id="910347.SAMN05421773_103227"/>
<dbReference type="PROSITE" id="PS00336">
    <property type="entry name" value="BETA_LACTAMASE_C"/>
    <property type="match status" value="1"/>
</dbReference>
<gene>
    <name evidence="7" type="ORF">SAMN05421773_103227</name>
</gene>
<dbReference type="Gene3D" id="3.40.710.10">
    <property type="entry name" value="DD-peptidase/beta-lactamase superfamily"/>
    <property type="match status" value="1"/>
</dbReference>
<dbReference type="OrthoDB" id="3171327at2"/>
<dbReference type="InterPro" id="IPR001466">
    <property type="entry name" value="Beta-lactam-related"/>
</dbReference>
<accession>A0A1I1J006</accession>
<dbReference type="PANTHER" id="PTHR46825">
    <property type="entry name" value="D-ALANYL-D-ALANINE-CARBOXYPEPTIDASE/ENDOPEPTIDASE AMPH"/>
    <property type="match status" value="1"/>
</dbReference>
<name>A0A1I1J006_9ACTN</name>
<dbReference type="InterPro" id="IPR050491">
    <property type="entry name" value="AmpC-like"/>
</dbReference>
<keyword evidence="8" id="KW-1185">Reference proteome</keyword>
<evidence type="ECO:0000259" key="6">
    <source>
        <dbReference type="Pfam" id="PF00144"/>
    </source>
</evidence>
<dbReference type="GO" id="GO:0008800">
    <property type="term" value="F:beta-lactamase activity"/>
    <property type="evidence" value="ECO:0007669"/>
    <property type="project" value="UniProtKB-UniRule"/>
</dbReference>
<keyword evidence="4 5" id="KW-0046">Antibiotic resistance</keyword>
<dbReference type="GO" id="GO:0017001">
    <property type="term" value="P:antibiotic catabolic process"/>
    <property type="evidence" value="ECO:0007669"/>
    <property type="project" value="InterPro"/>
</dbReference>
<organism evidence="7 8">
    <name type="scientific">Streptomyces aidingensis</name>
    <dbReference type="NCBI Taxonomy" id="910347"/>
    <lineage>
        <taxon>Bacteria</taxon>
        <taxon>Bacillati</taxon>
        <taxon>Actinomycetota</taxon>
        <taxon>Actinomycetes</taxon>
        <taxon>Kitasatosporales</taxon>
        <taxon>Streptomycetaceae</taxon>
        <taxon>Streptomyces</taxon>
    </lineage>
</organism>
<dbReference type="SUPFAM" id="SSF56601">
    <property type="entry name" value="beta-lactamase/transpeptidase-like"/>
    <property type="match status" value="1"/>
</dbReference>
<dbReference type="Proteomes" id="UP000199207">
    <property type="component" value="Unassembled WGS sequence"/>
</dbReference>
<evidence type="ECO:0000256" key="3">
    <source>
        <dbReference type="ARBA" id="ARBA00022801"/>
    </source>
</evidence>
<dbReference type="InterPro" id="IPR012338">
    <property type="entry name" value="Beta-lactam/transpept-like"/>
</dbReference>